<accession>A0A210PFZ5</accession>
<dbReference type="PROSITE" id="PS50011">
    <property type="entry name" value="PROTEIN_KINASE_DOM"/>
    <property type="match status" value="1"/>
</dbReference>
<dbReference type="PANTHER" id="PTHR11584">
    <property type="entry name" value="SERINE/THREONINE PROTEIN KINASE"/>
    <property type="match status" value="1"/>
</dbReference>
<dbReference type="InterPro" id="IPR011009">
    <property type="entry name" value="Kinase-like_dom_sf"/>
</dbReference>
<dbReference type="GO" id="GO:0004674">
    <property type="term" value="F:protein serine/threonine kinase activity"/>
    <property type="evidence" value="ECO:0007669"/>
    <property type="project" value="UniProtKB-KW"/>
</dbReference>
<evidence type="ECO:0000256" key="3">
    <source>
        <dbReference type="ARBA" id="ARBA00022741"/>
    </source>
</evidence>
<feature type="region of interest" description="Disordered" evidence="8">
    <location>
        <begin position="1"/>
        <end position="133"/>
    </location>
</feature>
<evidence type="ECO:0000256" key="1">
    <source>
        <dbReference type="ARBA" id="ARBA00022527"/>
    </source>
</evidence>
<dbReference type="GO" id="GO:0005524">
    <property type="term" value="F:ATP binding"/>
    <property type="evidence" value="ECO:0007669"/>
    <property type="project" value="UniProtKB-UniRule"/>
</dbReference>
<keyword evidence="1" id="KW-0723">Serine/threonine-protein kinase</keyword>
<dbReference type="CDD" id="cd06625">
    <property type="entry name" value="STKc_MEKK3_like"/>
    <property type="match status" value="1"/>
</dbReference>
<sequence length="391" mass="43754">MRSHSRRSISSDSFKDDRGSDYKPVKSGTFPRGFDVSHAPDLDGRMTFPRSGNMSGRRPDIGSSNFQSRSTISRGSEGTLSTSSSSSGLPPDPDMDSPEGRLKRGNDLDSPIHNYSDLTFSKSPRAPSNWKKGHRLGSGSFGEVFVCYDKDSGRELAVKQVNLNQMNAETSKEVRALENEIQLLRNFQHERIVSYFGCHQDHSILSIFMEYMPGGSIKDELAKYGPLTEGVTRKYTRQMLEGLAFLHKNVIVHRDIKAANVLRDLQGNIKLADFGASKRLHTICSATGFKSFVGTPHYMAPEVINGEGYGRKADVWSLGCTVVEMISGKPPWSELESMAAIYKIATAERPEFELPQRSSEFSREFLRLTFRRNPLERPSSEDLLRHRFTAG</sequence>
<keyword evidence="2" id="KW-0808">Transferase</keyword>
<name>A0A210PFZ5_MIZYE</name>
<keyword evidence="3 6" id="KW-0547">Nucleotide-binding</keyword>
<feature type="compositionally biased region" description="Low complexity" evidence="8">
    <location>
        <begin position="73"/>
        <end position="89"/>
    </location>
</feature>
<reference evidence="10 11" key="1">
    <citation type="journal article" date="2017" name="Nat. Ecol. Evol.">
        <title>Scallop genome provides insights into evolution of bilaterian karyotype and development.</title>
        <authorList>
            <person name="Wang S."/>
            <person name="Zhang J."/>
            <person name="Jiao W."/>
            <person name="Li J."/>
            <person name="Xun X."/>
            <person name="Sun Y."/>
            <person name="Guo X."/>
            <person name="Huan P."/>
            <person name="Dong B."/>
            <person name="Zhang L."/>
            <person name="Hu X."/>
            <person name="Sun X."/>
            <person name="Wang J."/>
            <person name="Zhao C."/>
            <person name="Wang Y."/>
            <person name="Wang D."/>
            <person name="Huang X."/>
            <person name="Wang R."/>
            <person name="Lv J."/>
            <person name="Li Y."/>
            <person name="Zhang Z."/>
            <person name="Liu B."/>
            <person name="Lu W."/>
            <person name="Hui Y."/>
            <person name="Liang J."/>
            <person name="Zhou Z."/>
            <person name="Hou R."/>
            <person name="Li X."/>
            <person name="Liu Y."/>
            <person name="Li H."/>
            <person name="Ning X."/>
            <person name="Lin Y."/>
            <person name="Zhao L."/>
            <person name="Xing Q."/>
            <person name="Dou J."/>
            <person name="Li Y."/>
            <person name="Mao J."/>
            <person name="Guo H."/>
            <person name="Dou H."/>
            <person name="Li T."/>
            <person name="Mu C."/>
            <person name="Jiang W."/>
            <person name="Fu Q."/>
            <person name="Fu X."/>
            <person name="Miao Y."/>
            <person name="Liu J."/>
            <person name="Yu Q."/>
            <person name="Li R."/>
            <person name="Liao H."/>
            <person name="Li X."/>
            <person name="Kong Y."/>
            <person name="Jiang Z."/>
            <person name="Chourrout D."/>
            <person name="Li R."/>
            <person name="Bao Z."/>
        </authorList>
    </citation>
    <scope>NUCLEOTIDE SEQUENCE [LARGE SCALE GENOMIC DNA]</scope>
    <source>
        <strain evidence="10 11">PY_sf001</strain>
    </source>
</reference>
<feature type="coiled-coil region" evidence="7">
    <location>
        <begin position="160"/>
        <end position="187"/>
    </location>
</feature>
<dbReference type="PANTHER" id="PTHR11584:SF369">
    <property type="entry name" value="MITOGEN-ACTIVATED PROTEIN KINASE KINASE KINASE 19-RELATED"/>
    <property type="match status" value="1"/>
</dbReference>
<evidence type="ECO:0000256" key="5">
    <source>
        <dbReference type="ARBA" id="ARBA00022840"/>
    </source>
</evidence>
<dbReference type="OrthoDB" id="266718at2759"/>
<keyword evidence="7" id="KW-0175">Coiled coil</keyword>
<keyword evidence="11" id="KW-1185">Reference proteome</keyword>
<dbReference type="STRING" id="6573.A0A210PFZ5"/>
<dbReference type="InterPro" id="IPR000719">
    <property type="entry name" value="Prot_kinase_dom"/>
</dbReference>
<proteinExistence type="predicted"/>
<comment type="caution">
    <text evidence="10">The sequence shown here is derived from an EMBL/GenBank/DDBJ whole genome shotgun (WGS) entry which is preliminary data.</text>
</comment>
<organism evidence="10 11">
    <name type="scientific">Mizuhopecten yessoensis</name>
    <name type="common">Japanese scallop</name>
    <name type="synonym">Patinopecten yessoensis</name>
    <dbReference type="NCBI Taxonomy" id="6573"/>
    <lineage>
        <taxon>Eukaryota</taxon>
        <taxon>Metazoa</taxon>
        <taxon>Spiralia</taxon>
        <taxon>Lophotrochozoa</taxon>
        <taxon>Mollusca</taxon>
        <taxon>Bivalvia</taxon>
        <taxon>Autobranchia</taxon>
        <taxon>Pteriomorphia</taxon>
        <taxon>Pectinida</taxon>
        <taxon>Pectinoidea</taxon>
        <taxon>Pectinidae</taxon>
        <taxon>Mizuhopecten</taxon>
    </lineage>
</organism>
<feature type="compositionally biased region" description="Polar residues" evidence="8">
    <location>
        <begin position="62"/>
        <end position="72"/>
    </location>
</feature>
<gene>
    <name evidence="10" type="ORF">KP79_PYT24565</name>
</gene>
<dbReference type="SMART" id="SM00220">
    <property type="entry name" value="S_TKc"/>
    <property type="match status" value="1"/>
</dbReference>
<evidence type="ECO:0000313" key="11">
    <source>
        <dbReference type="Proteomes" id="UP000242188"/>
    </source>
</evidence>
<evidence type="ECO:0000259" key="9">
    <source>
        <dbReference type="PROSITE" id="PS50011"/>
    </source>
</evidence>
<keyword evidence="5 6" id="KW-0067">ATP-binding</keyword>
<evidence type="ECO:0000256" key="8">
    <source>
        <dbReference type="SAM" id="MobiDB-lite"/>
    </source>
</evidence>
<dbReference type="GO" id="GO:0035556">
    <property type="term" value="P:intracellular signal transduction"/>
    <property type="evidence" value="ECO:0007669"/>
    <property type="project" value="UniProtKB-ARBA"/>
</dbReference>
<evidence type="ECO:0000256" key="2">
    <source>
        <dbReference type="ARBA" id="ARBA00022679"/>
    </source>
</evidence>
<dbReference type="Proteomes" id="UP000242188">
    <property type="component" value="Unassembled WGS sequence"/>
</dbReference>
<evidence type="ECO:0000256" key="4">
    <source>
        <dbReference type="ARBA" id="ARBA00022777"/>
    </source>
</evidence>
<dbReference type="Gene3D" id="1.10.510.10">
    <property type="entry name" value="Transferase(Phosphotransferase) domain 1"/>
    <property type="match status" value="1"/>
</dbReference>
<feature type="compositionally biased region" description="Basic and acidic residues" evidence="8">
    <location>
        <begin position="13"/>
        <end position="24"/>
    </location>
</feature>
<feature type="compositionally biased region" description="Basic and acidic residues" evidence="8">
    <location>
        <begin position="98"/>
        <end position="107"/>
    </location>
</feature>
<dbReference type="InterPro" id="IPR017441">
    <property type="entry name" value="Protein_kinase_ATP_BS"/>
</dbReference>
<protein>
    <submittedName>
        <fullName evidence="10">Mitogen-activated protein kinase kinase kinase 2</fullName>
    </submittedName>
</protein>
<feature type="binding site" evidence="6">
    <location>
        <position position="159"/>
    </location>
    <ligand>
        <name>ATP</name>
        <dbReference type="ChEBI" id="CHEBI:30616"/>
    </ligand>
</feature>
<dbReference type="EMBL" id="NEDP02076728">
    <property type="protein sequence ID" value="OWF35414.1"/>
    <property type="molecule type" value="Genomic_DNA"/>
</dbReference>
<dbReference type="Pfam" id="PF00069">
    <property type="entry name" value="Pkinase"/>
    <property type="match status" value="1"/>
</dbReference>
<evidence type="ECO:0000313" key="10">
    <source>
        <dbReference type="EMBL" id="OWF35414.1"/>
    </source>
</evidence>
<evidence type="ECO:0000256" key="6">
    <source>
        <dbReference type="PROSITE-ProRule" id="PRU10141"/>
    </source>
</evidence>
<keyword evidence="4 10" id="KW-0418">Kinase</keyword>
<dbReference type="PROSITE" id="PS00107">
    <property type="entry name" value="PROTEIN_KINASE_ATP"/>
    <property type="match status" value="1"/>
</dbReference>
<dbReference type="AlphaFoldDB" id="A0A210PFZ5"/>
<dbReference type="SUPFAM" id="SSF56112">
    <property type="entry name" value="Protein kinase-like (PK-like)"/>
    <property type="match status" value="1"/>
</dbReference>
<feature type="domain" description="Protein kinase" evidence="9">
    <location>
        <begin position="130"/>
        <end position="389"/>
    </location>
</feature>
<evidence type="ECO:0000256" key="7">
    <source>
        <dbReference type="SAM" id="Coils"/>
    </source>
</evidence>
<dbReference type="FunFam" id="1.10.510.10:FF:000071">
    <property type="entry name" value="Mitogen-activated protein kinase kinase kinase 3 isoform 2"/>
    <property type="match status" value="1"/>
</dbReference>